<name>A0ABQ8YHE5_9EUKA</name>
<keyword evidence="5" id="KW-1185">Reference proteome</keyword>
<evidence type="ECO:0000313" key="5">
    <source>
        <dbReference type="Proteomes" id="UP001150062"/>
    </source>
</evidence>
<feature type="compositionally biased region" description="Basic and acidic residues" evidence="3">
    <location>
        <begin position="140"/>
        <end position="159"/>
    </location>
</feature>
<proteinExistence type="inferred from homology"/>
<reference evidence="4" key="1">
    <citation type="submission" date="2022-08" db="EMBL/GenBank/DDBJ databases">
        <title>Novel sulfate-reducing endosymbionts in the free-living metamonad Anaeramoeba.</title>
        <authorList>
            <person name="Jerlstrom-Hultqvist J."/>
            <person name="Cepicka I."/>
            <person name="Gallot-Lavallee L."/>
            <person name="Salas-Leiva D."/>
            <person name="Curtis B.A."/>
            <person name="Zahonova K."/>
            <person name="Pipaliya S."/>
            <person name="Dacks J."/>
            <person name="Roger A.J."/>
        </authorList>
    </citation>
    <scope>NUCLEOTIDE SEQUENCE</scope>
    <source>
        <strain evidence="4">Schooner1</strain>
    </source>
</reference>
<keyword evidence="2" id="KW-0866">Nonsense-mediated mRNA decay</keyword>
<protein>
    <submittedName>
        <fullName evidence="4">Uncharacterized protein</fullName>
    </submittedName>
</protein>
<dbReference type="EMBL" id="JAOAOG010000166">
    <property type="protein sequence ID" value="KAJ6244022.1"/>
    <property type="molecule type" value="Genomic_DNA"/>
</dbReference>
<dbReference type="Proteomes" id="UP001150062">
    <property type="component" value="Unassembled WGS sequence"/>
</dbReference>
<dbReference type="InterPro" id="IPR039177">
    <property type="entry name" value="SMG9"/>
</dbReference>
<dbReference type="PANTHER" id="PTHR14270:SF0">
    <property type="entry name" value="NONSENSE-MEDIATED MRNA DECAY FACTOR SMG9"/>
    <property type="match status" value="1"/>
</dbReference>
<evidence type="ECO:0000313" key="4">
    <source>
        <dbReference type="EMBL" id="KAJ6244022.1"/>
    </source>
</evidence>
<evidence type="ECO:0000256" key="3">
    <source>
        <dbReference type="SAM" id="MobiDB-lite"/>
    </source>
</evidence>
<feature type="compositionally biased region" description="Basic and acidic residues" evidence="3">
    <location>
        <begin position="168"/>
        <end position="179"/>
    </location>
</feature>
<evidence type="ECO:0000256" key="1">
    <source>
        <dbReference type="ARBA" id="ARBA00007712"/>
    </source>
</evidence>
<dbReference type="SUPFAM" id="SSF52540">
    <property type="entry name" value="P-loop containing nucleoside triphosphate hydrolases"/>
    <property type="match status" value="1"/>
</dbReference>
<feature type="compositionally biased region" description="Basic residues" evidence="3">
    <location>
        <begin position="1"/>
        <end position="22"/>
    </location>
</feature>
<dbReference type="Gene3D" id="3.40.50.300">
    <property type="entry name" value="P-loop containing nucleotide triphosphate hydrolases"/>
    <property type="match status" value="1"/>
</dbReference>
<accession>A0ABQ8YHE5</accession>
<evidence type="ECO:0000256" key="2">
    <source>
        <dbReference type="ARBA" id="ARBA00023161"/>
    </source>
</evidence>
<organism evidence="4 5">
    <name type="scientific">Anaeramoeba flamelloides</name>
    <dbReference type="NCBI Taxonomy" id="1746091"/>
    <lineage>
        <taxon>Eukaryota</taxon>
        <taxon>Metamonada</taxon>
        <taxon>Anaeramoebidae</taxon>
        <taxon>Anaeramoeba</taxon>
    </lineage>
</organism>
<dbReference type="InterPro" id="IPR027417">
    <property type="entry name" value="P-loop_NTPase"/>
</dbReference>
<comment type="similarity">
    <text evidence="1">Belongs to the SMG9 family.</text>
</comment>
<gene>
    <name evidence="4" type="ORF">M0813_21280</name>
</gene>
<feature type="region of interest" description="Disordered" evidence="3">
    <location>
        <begin position="140"/>
        <end position="183"/>
    </location>
</feature>
<comment type="caution">
    <text evidence="4">The sequence shown here is derived from an EMBL/GenBank/DDBJ whole genome shotgun (WGS) entry which is preliminary data.</text>
</comment>
<dbReference type="PANTHER" id="PTHR14270">
    <property type="entry name" value="NONSENSE-MEDIATED MRNA DECAY FACTOR SMG9"/>
    <property type="match status" value="1"/>
</dbReference>
<feature type="region of interest" description="Disordered" evidence="3">
    <location>
        <begin position="1"/>
        <end position="50"/>
    </location>
</feature>
<sequence>MDQKSNYKKNQRSYKGKTKKIQSKPIQVAIPKKHQNKTTERNPKPRKVTTKQALPVNVDLKKVLLSKPSLVKHYSTYYPVTKLLNSRFEWVGQQALDFLSKTNKNYTVISAIGKQGVGKSTVLKALCGEIIPKKTENDLELEKEKEKQDEKEREKEKEKKKVLRKPKAKEQEKEKEKQTYRAPLTIQPNEMIKQAGNQTSGVDLCINSNESILLLDSQAIDSPSILTSMLKSPLYSSSELGSLLNRLKIIDLMIAVWLMTISDLLIVIQDTMVDFETITLVKEALIFQKEIAKKSLQKNFTKSLNQIKESNRINKEKTRKKPQKIPNINPNEEINLQSYLPNPFNRSKIVFVINKAENELFSESTHQGLSSLISKMFQEFQNVETQVYLIPKKKNDYHKNNKIKIKNQNVFNQQFSDYHNGFKSEIKNFSEFVLSKASQIRRNKHSQNHLKKTEYDWLKFSTKLREKISQSDEVSKLKLLLQKKWKN</sequence>